<keyword evidence="2 6" id="KW-0889">Transcription antitermination</keyword>
<dbReference type="Gene3D" id="1.10.940.10">
    <property type="entry name" value="NusB-like"/>
    <property type="match status" value="1"/>
</dbReference>
<evidence type="ECO:0000256" key="5">
    <source>
        <dbReference type="ARBA" id="ARBA00023163"/>
    </source>
</evidence>
<keyword evidence="5 6" id="KW-0804">Transcription</keyword>
<comment type="function">
    <text evidence="6">Involved in transcription antitermination. Required for transcription of ribosomal RNA (rRNA) genes. Binds specifically to the boxA antiterminator sequence of the ribosomal RNA (rrn) operons.</text>
</comment>
<dbReference type="InterPro" id="IPR006027">
    <property type="entry name" value="NusB_RsmB_TIM44"/>
</dbReference>
<dbReference type="PANTHER" id="PTHR11078:SF3">
    <property type="entry name" value="ANTITERMINATION NUSB DOMAIN-CONTAINING PROTEIN"/>
    <property type="match status" value="1"/>
</dbReference>
<dbReference type="NCBIfam" id="TIGR01951">
    <property type="entry name" value="nusB"/>
    <property type="match status" value="1"/>
</dbReference>
<dbReference type="RefSeq" id="WP_166031171.1">
    <property type="nucleotide sequence ID" value="NZ_CP048877.1"/>
</dbReference>
<evidence type="ECO:0000256" key="4">
    <source>
        <dbReference type="ARBA" id="ARBA00023015"/>
    </source>
</evidence>
<proteinExistence type="inferred from homology"/>
<dbReference type="InterPro" id="IPR011605">
    <property type="entry name" value="NusB_fam"/>
</dbReference>
<dbReference type="PANTHER" id="PTHR11078">
    <property type="entry name" value="N UTILIZATION SUBSTANCE PROTEIN B-RELATED"/>
    <property type="match status" value="1"/>
</dbReference>
<gene>
    <name evidence="6 7" type="primary">nusB</name>
    <name evidence="7" type="ORF">G4V39_01070</name>
</gene>
<dbReference type="GO" id="GO:0003723">
    <property type="term" value="F:RNA binding"/>
    <property type="evidence" value="ECO:0007669"/>
    <property type="project" value="UniProtKB-UniRule"/>
</dbReference>
<accession>A0A6G7PU27</accession>
<dbReference type="Pfam" id="PF01029">
    <property type="entry name" value="NusB"/>
    <property type="match status" value="1"/>
</dbReference>
<comment type="similarity">
    <text evidence="1 6">Belongs to the NusB family.</text>
</comment>
<dbReference type="HAMAP" id="MF_00073">
    <property type="entry name" value="NusB"/>
    <property type="match status" value="1"/>
</dbReference>
<dbReference type="EMBL" id="CP048877">
    <property type="protein sequence ID" value="QIJ70948.1"/>
    <property type="molecule type" value="Genomic_DNA"/>
</dbReference>
<evidence type="ECO:0000256" key="1">
    <source>
        <dbReference type="ARBA" id="ARBA00005952"/>
    </source>
</evidence>
<dbReference type="Proteomes" id="UP000502179">
    <property type="component" value="Chromosome"/>
</dbReference>
<dbReference type="KEGG" id="tav:G4V39_01070"/>
<dbReference type="SUPFAM" id="SSF48013">
    <property type="entry name" value="NusB-like"/>
    <property type="match status" value="1"/>
</dbReference>
<evidence type="ECO:0000256" key="3">
    <source>
        <dbReference type="ARBA" id="ARBA00022884"/>
    </source>
</evidence>
<dbReference type="GO" id="GO:0006353">
    <property type="term" value="P:DNA-templated transcription termination"/>
    <property type="evidence" value="ECO:0007669"/>
    <property type="project" value="UniProtKB-UniRule"/>
</dbReference>
<evidence type="ECO:0000313" key="7">
    <source>
        <dbReference type="EMBL" id="QIJ70948.1"/>
    </source>
</evidence>
<keyword evidence="3 6" id="KW-0694">RNA-binding</keyword>
<keyword evidence="8" id="KW-1185">Reference proteome</keyword>
<sequence>MSARRRAREAALQILYEMEITGTSPEEALSSYMETFAVRPVAKDFVRELVLGVWARREEIDSIIQRHSRNWRLERMASIDRNILRIATYELLFRPDIPPKVSLNEAIELAKRFGSEESASFVNGILDAIYRQELGGMSRAARVS</sequence>
<name>A0A6G7PU27_9BACT</name>
<organism evidence="7 8">
    <name type="scientific">Thermosulfuriphilus ammonigenes</name>
    <dbReference type="NCBI Taxonomy" id="1936021"/>
    <lineage>
        <taxon>Bacteria</taxon>
        <taxon>Pseudomonadati</taxon>
        <taxon>Thermodesulfobacteriota</taxon>
        <taxon>Thermodesulfobacteria</taxon>
        <taxon>Thermodesulfobacteriales</taxon>
        <taxon>Thermodesulfobacteriaceae</taxon>
        <taxon>Thermosulfuriphilus</taxon>
    </lineage>
</organism>
<evidence type="ECO:0000256" key="6">
    <source>
        <dbReference type="HAMAP-Rule" id="MF_00073"/>
    </source>
</evidence>
<evidence type="ECO:0000256" key="2">
    <source>
        <dbReference type="ARBA" id="ARBA00022814"/>
    </source>
</evidence>
<evidence type="ECO:0000313" key="8">
    <source>
        <dbReference type="Proteomes" id="UP000502179"/>
    </source>
</evidence>
<dbReference type="GO" id="GO:0005829">
    <property type="term" value="C:cytosol"/>
    <property type="evidence" value="ECO:0007669"/>
    <property type="project" value="TreeGrafter"/>
</dbReference>
<dbReference type="CDD" id="cd00619">
    <property type="entry name" value="Terminator_NusB"/>
    <property type="match status" value="1"/>
</dbReference>
<keyword evidence="4 6" id="KW-0805">Transcription regulation</keyword>
<reference evidence="7 8" key="1">
    <citation type="submission" date="2020-02" db="EMBL/GenBank/DDBJ databases">
        <title>Genome analysis of Thermosulfuriphilus ammonigenes ST65T, an anaerobic thermophilic chemolithoautotrophic bacterium isolated from a deep-sea hydrothermal vent.</title>
        <authorList>
            <person name="Slobodkina G."/>
            <person name="Allioux M."/>
            <person name="Merkel A."/>
            <person name="Alain K."/>
            <person name="Jebbar M."/>
            <person name="Slobodkin A."/>
        </authorList>
    </citation>
    <scope>NUCLEOTIDE SEQUENCE [LARGE SCALE GENOMIC DNA]</scope>
    <source>
        <strain evidence="7 8">ST65</strain>
    </source>
</reference>
<dbReference type="GO" id="GO:0031564">
    <property type="term" value="P:transcription antitermination"/>
    <property type="evidence" value="ECO:0007669"/>
    <property type="project" value="UniProtKB-KW"/>
</dbReference>
<dbReference type="AlphaFoldDB" id="A0A6G7PU27"/>
<protein>
    <recommendedName>
        <fullName evidence="6">Transcription antitermination protein NusB</fullName>
    </recommendedName>
    <alternativeName>
        <fullName evidence="6">Antitermination factor NusB</fullName>
    </alternativeName>
</protein>
<dbReference type="InterPro" id="IPR035926">
    <property type="entry name" value="NusB-like_sf"/>
</dbReference>